<dbReference type="SUPFAM" id="SSF55874">
    <property type="entry name" value="ATPase domain of HSP90 chaperone/DNA topoisomerase II/histidine kinase"/>
    <property type="match status" value="1"/>
</dbReference>
<evidence type="ECO:0000313" key="3">
    <source>
        <dbReference type="EMBL" id="QEU79671.1"/>
    </source>
</evidence>
<protein>
    <submittedName>
        <fullName evidence="3">ATP-binding protein</fullName>
    </submittedName>
</protein>
<dbReference type="PANTHER" id="PTHR35526">
    <property type="entry name" value="ANTI-SIGMA-F FACTOR RSBW-RELATED"/>
    <property type="match status" value="1"/>
</dbReference>
<evidence type="ECO:0000259" key="2">
    <source>
        <dbReference type="Pfam" id="PF13581"/>
    </source>
</evidence>
<dbReference type="KEGG" id="ssub:CP968_16220"/>
<dbReference type="GO" id="GO:0004674">
    <property type="term" value="F:protein serine/threonine kinase activity"/>
    <property type="evidence" value="ECO:0007669"/>
    <property type="project" value="UniProtKB-KW"/>
</dbReference>
<dbReference type="PANTHER" id="PTHR35526:SF3">
    <property type="entry name" value="ANTI-SIGMA-F FACTOR RSBW"/>
    <property type="match status" value="1"/>
</dbReference>
<proteinExistence type="predicted"/>
<dbReference type="EMBL" id="CP023701">
    <property type="protein sequence ID" value="QEU79671.1"/>
    <property type="molecule type" value="Genomic_DNA"/>
</dbReference>
<dbReference type="AlphaFoldDB" id="A0A5P2UPY1"/>
<dbReference type="Gene3D" id="3.30.565.10">
    <property type="entry name" value="Histidine kinase-like ATPase, C-terminal domain"/>
    <property type="match status" value="1"/>
</dbReference>
<accession>A0A5P2UPY1</accession>
<dbReference type="Pfam" id="PF13581">
    <property type="entry name" value="HATPase_c_2"/>
    <property type="match status" value="1"/>
</dbReference>
<keyword evidence="1" id="KW-0723">Serine/threonine-protein kinase</keyword>
<keyword evidence="1" id="KW-0418">Kinase</keyword>
<organism evidence="3 4">
    <name type="scientific">Streptomyces subrutilus</name>
    <dbReference type="NCBI Taxonomy" id="36818"/>
    <lineage>
        <taxon>Bacteria</taxon>
        <taxon>Bacillati</taxon>
        <taxon>Actinomycetota</taxon>
        <taxon>Actinomycetes</taxon>
        <taxon>Kitasatosporales</taxon>
        <taxon>Streptomycetaceae</taxon>
        <taxon>Streptomyces</taxon>
    </lineage>
</organism>
<dbReference type="OrthoDB" id="3479886at2"/>
<dbReference type="GO" id="GO:0005524">
    <property type="term" value="F:ATP binding"/>
    <property type="evidence" value="ECO:0007669"/>
    <property type="project" value="UniProtKB-KW"/>
</dbReference>
<dbReference type="Proteomes" id="UP000326831">
    <property type="component" value="Chromosome"/>
</dbReference>
<keyword evidence="3" id="KW-0547">Nucleotide-binding</keyword>
<keyword evidence="3" id="KW-0067">ATP-binding</keyword>
<sequence length="170" mass="17682">MRNLGGCNGSGHRDWSTVAGVGAAGTGAETGEAVAEQTRRLILGGATTGVVARCRDFTRLALADWGWPGGPEAVEDVLLLVSEVVTNACLHAGGPRELVLRHGAGGLRVELSDDSPELPHRRPPGNRALPGGHGLIVVERLARSWGAEPFAGERPGKTVWLEIASDGTRG</sequence>
<keyword evidence="1" id="KW-0808">Transferase</keyword>
<evidence type="ECO:0000256" key="1">
    <source>
        <dbReference type="ARBA" id="ARBA00022527"/>
    </source>
</evidence>
<gene>
    <name evidence="3" type="ORF">CP968_16220</name>
</gene>
<reference evidence="3 4" key="1">
    <citation type="submission" date="2017-09" db="EMBL/GenBank/DDBJ databases">
        <authorList>
            <person name="Lee N."/>
            <person name="Cho B.-K."/>
        </authorList>
    </citation>
    <scope>NUCLEOTIDE SEQUENCE [LARGE SCALE GENOMIC DNA]</scope>
    <source>
        <strain evidence="3 4">ATCC 27467</strain>
    </source>
</reference>
<name>A0A5P2UPY1_9ACTN</name>
<evidence type="ECO:0000313" key="4">
    <source>
        <dbReference type="Proteomes" id="UP000326831"/>
    </source>
</evidence>
<dbReference type="CDD" id="cd16936">
    <property type="entry name" value="HATPase_RsbW-like"/>
    <property type="match status" value="1"/>
</dbReference>
<dbReference type="InterPro" id="IPR003594">
    <property type="entry name" value="HATPase_dom"/>
</dbReference>
<dbReference type="InterPro" id="IPR050267">
    <property type="entry name" value="Anti-sigma-factor_SerPK"/>
</dbReference>
<keyword evidence="4" id="KW-1185">Reference proteome</keyword>
<feature type="domain" description="Histidine kinase/HSP90-like ATPase" evidence="2">
    <location>
        <begin position="52"/>
        <end position="145"/>
    </location>
</feature>
<dbReference type="InterPro" id="IPR036890">
    <property type="entry name" value="HATPase_C_sf"/>
</dbReference>